<evidence type="ECO:0000313" key="2">
    <source>
        <dbReference type="Proteomes" id="UP000000442"/>
    </source>
</evidence>
<protein>
    <recommendedName>
        <fullName evidence="3">tRNA(Ile2) 2-agmatinylcytidine synthetase</fullName>
    </recommendedName>
</protein>
<dbReference type="HOGENOM" id="CLU_098525_0_0_7"/>
<proteinExistence type="predicted"/>
<sequence length="249" mass="27072">MKVLVCVDDTDNLESMGTGKLSQIMAEKIECKRWGSCSAVSRHQLFVHEDIPYTSHNSSMCFCIDFSADLEGLIDFGAGFLEERSATGSDPGFCVVPLDRDLDWGQLIDFGKRAKTEVLSKRLAYDLAKDIGVHLSEHGGTGDGVVGALAGIGLRLSGNDGRFRGWNHFGAMGTVSTVQTLCSEGYVDGVQTVDGVDLDSATRILMGADKVKTMLSFNRRVVLVDRIASAEGDGSVHWRTLTKPEIREY</sequence>
<gene>
    <name evidence="1" type="ordered locus">HRM2_46170</name>
</gene>
<dbReference type="STRING" id="177437.HRM2_46170"/>
<dbReference type="OrthoDB" id="270233at2"/>
<dbReference type="AlphaFoldDB" id="C0QG94"/>
<keyword evidence="2" id="KW-1185">Reference proteome</keyword>
<dbReference type="Proteomes" id="UP000000442">
    <property type="component" value="Chromosome"/>
</dbReference>
<dbReference type="RefSeq" id="WP_015906387.1">
    <property type="nucleotide sequence ID" value="NC_012108.1"/>
</dbReference>
<name>C0QG94_DESAH</name>
<dbReference type="EMBL" id="CP001087">
    <property type="protein sequence ID" value="ACN17673.1"/>
    <property type="molecule type" value="Genomic_DNA"/>
</dbReference>
<dbReference type="PANTHER" id="PTHR40705">
    <property type="entry name" value="TRNA(ILE2) 2-AGMATINYLCYTIDINE SYNTHETASE TIAS"/>
    <property type="match status" value="1"/>
</dbReference>
<evidence type="ECO:0000313" key="1">
    <source>
        <dbReference type="EMBL" id="ACN17673.1"/>
    </source>
</evidence>
<dbReference type="Gene3D" id="3.30.70.2200">
    <property type="match status" value="1"/>
</dbReference>
<evidence type="ECO:0008006" key="3">
    <source>
        <dbReference type="Google" id="ProtNLM"/>
    </source>
</evidence>
<dbReference type="eggNOG" id="COG1571">
    <property type="taxonomic scope" value="Bacteria"/>
</dbReference>
<dbReference type="KEGG" id="dat:HRM2_46170"/>
<reference evidence="1 2" key="1">
    <citation type="journal article" date="2009" name="Environ. Microbiol.">
        <title>Genome sequence of Desulfobacterium autotrophicum HRM2, a marine sulfate reducer oxidizing organic carbon completely to carbon dioxide.</title>
        <authorList>
            <person name="Strittmatter A.W."/>
            <person name="Liesegang H."/>
            <person name="Rabus R."/>
            <person name="Decker I."/>
            <person name="Amann J."/>
            <person name="Andres S."/>
            <person name="Henne A."/>
            <person name="Fricke W.F."/>
            <person name="Martinez-Arias R."/>
            <person name="Bartels D."/>
            <person name="Goesmann A."/>
            <person name="Krause L."/>
            <person name="Puehler A."/>
            <person name="Klenk H.P."/>
            <person name="Richter M."/>
            <person name="Schuler M."/>
            <person name="Gloeckner F.O."/>
            <person name="Meyerdierks A."/>
            <person name="Gottschalk G."/>
            <person name="Amann R."/>
        </authorList>
    </citation>
    <scope>NUCLEOTIDE SEQUENCE [LARGE SCALE GENOMIC DNA]</scope>
    <source>
        <strain evidence="2">ATCC 43914 / DSM 3382 / HRM2</strain>
    </source>
</reference>
<dbReference type="PANTHER" id="PTHR40705:SF2">
    <property type="entry name" value="DUF1743 DOMAIN-CONTAINING PROTEIN"/>
    <property type="match status" value="1"/>
</dbReference>
<accession>C0QG94</accession>
<organism evidence="1 2">
    <name type="scientific">Desulforapulum autotrophicum (strain ATCC 43914 / DSM 3382 / VKM B-1955 / HRM2)</name>
    <name type="common">Desulfobacterium autotrophicum</name>
    <dbReference type="NCBI Taxonomy" id="177437"/>
    <lineage>
        <taxon>Bacteria</taxon>
        <taxon>Pseudomonadati</taxon>
        <taxon>Thermodesulfobacteriota</taxon>
        <taxon>Desulfobacteria</taxon>
        <taxon>Desulfobacterales</taxon>
        <taxon>Desulfobacteraceae</taxon>
        <taxon>Desulforapulum</taxon>
    </lineage>
</organism>